<name>A0ABS0XBU4_9ACTN</name>
<accession>A0ABS0XBU4</accession>
<dbReference type="SUPFAM" id="SSF53474">
    <property type="entry name" value="alpha/beta-Hydrolases"/>
    <property type="match status" value="1"/>
</dbReference>
<dbReference type="InterPro" id="IPR029058">
    <property type="entry name" value="AB_hydrolase_fold"/>
</dbReference>
<organism evidence="1 2">
    <name type="scientific">Streptomyces flavofungini</name>
    <dbReference type="NCBI Taxonomy" id="68200"/>
    <lineage>
        <taxon>Bacteria</taxon>
        <taxon>Bacillati</taxon>
        <taxon>Actinomycetota</taxon>
        <taxon>Actinomycetes</taxon>
        <taxon>Kitasatosporales</taxon>
        <taxon>Streptomycetaceae</taxon>
        <taxon>Streptomyces</taxon>
    </lineage>
</organism>
<sequence>MRLPGGGRQLENVPWLYDGGLDWEGVLLTLRSPNLLATLPPALRAHPRLRAGEPGAREALAAAGHPPESEPLWDTHYRTQWDTFQRLIREEVDPGYDGATEAGTPFCREGTGKGRDTDYAYAARPRAVHDTVARLSPTGRVRRPLITLHGTLDALVPIGPGSDRYARLVDRAHRGDRHRYYRVTGGNHTDGL</sequence>
<comment type="caution">
    <text evidence="1">The sequence shown here is derived from an EMBL/GenBank/DDBJ whole genome shotgun (WGS) entry which is preliminary data.</text>
</comment>
<dbReference type="EMBL" id="JAEKOZ010000019">
    <property type="protein sequence ID" value="MBJ3810688.1"/>
    <property type="molecule type" value="Genomic_DNA"/>
</dbReference>
<gene>
    <name evidence="1" type="ORF">JGB26_26940</name>
</gene>
<proteinExistence type="predicted"/>
<keyword evidence="2" id="KW-1185">Reference proteome</keyword>
<dbReference type="RefSeq" id="WP_190115014.1">
    <property type="nucleotide sequence ID" value="NZ_BMVR01000003.1"/>
</dbReference>
<reference evidence="1 2" key="1">
    <citation type="submission" date="2020-12" db="EMBL/GenBank/DDBJ databases">
        <title>Streptomyces typhae sp. nov., a novel endophytic actinomycete isolated from the root of cattail pollen (Typha angustifolia L.).</title>
        <authorList>
            <person name="Peng C."/>
            <person name="Liu C."/>
        </authorList>
    </citation>
    <scope>NUCLEOTIDE SEQUENCE [LARGE SCALE GENOMIC DNA]</scope>
    <source>
        <strain evidence="1 2">JCM 4753</strain>
    </source>
</reference>
<dbReference type="Proteomes" id="UP000634780">
    <property type="component" value="Unassembled WGS sequence"/>
</dbReference>
<dbReference type="Gene3D" id="3.40.50.1820">
    <property type="entry name" value="alpha/beta hydrolase"/>
    <property type="match status" value="1"/>
</dbReference>
<evidence type="ECO:0000313" key="2">
    <source>
        <dbReference type="Proteomes" id="UP000634780"/>
    </source>
</evidence>
<evidence type="ECO:0000313" key="1">
    <source>
        <dbReference type="EMBL" id="MBJ3810688.1"/>
    </source>
</evidence>
<protein>
    <submittedName>
        <fullName evidence="1">Uncharacterized protein</fullName>
    </submittedName>
</protein>